<proteinExistence type="predicted"/>
<dbReference type="SUPFAM" id="SSF46955">
    <property type="entry name" value="Putative DNA-binding domain"/>
    <property type="match status" value="1"/>
</dbReference>
<dbReference type="PROSITE" id="PS50937">
    <property type="entry name" value="HTH_MERR_2"/>
    <property type="match status" value="1"/>
</dbReference>
<dbReference type="SUPFAM" id="SSF52242">
    <property type="entry name" value="Cobalamin (vitamin B12)-binding domain"/>
    <property type="match status" value="1"/>
</dbReference>
<dbReference type="InterPro" id="IPR000551">
    <property type="entry name" value="MerR-type_HTH_dom"/>
</dbReference>
<dbReference type="CDD" id="cd01104">
    <property type="entry name" value="HTH_MlrA-CarA"/>
    <property type="match status" value="1"/>
</dbReference>
<feature type="region of interest" description="Disordered" evidence="2">
    <location>
        <begin position="94"/>
        <end position="122"/>
    </location>
</feature>
<dbReference type="Proteomes" id="UP001569904">
    <property type="component" value="Unassembled WGS sequence"/>
</dbReference>
<dbReference type="RefSeq" id="WP_371943353.1">
    <property type="nucleotide sequence ID" value="NZ_JAXCEH010000016.1"/>
</dbReference>
<gene>
    <name evidence="5" type="ORF">SM436_23195</name>
</gene>
<evidence type="ECO:0000256" key="1">
    <source>
        <dbReference type="ARBA" id="ARBA00023125"/>
    </source>
</evidence>
<dbReference type="PANTHER" id="PTHR30204">
    <property type="entry name" value="REDOX-CYCLING DRUG-SENSING TRANSCRIPTIONAL ACTIVATOR SOXR"/>
    <property type="match status" value="1"/>
</dbReference>
<evidence type="ECO:0000256" key="2">
    <source>
        <dbReference type="SAM" id="MobiDB-lite"/>
    </source>
</evidence>
<dbReference type="Pfam" id="PF13411">
    <property type="entry name" value="MerR_1"/>
    <property type="match status" value="1"/>
</dbReference>
<dbReference type="InterPro" id="IPR047057">
    <property type="entry name" value="MerR_fam"/>
</dbReference>
<dbReference type="Gene3D" id="1.10.1660.10">
    <property type="match status" value="1"/>
</dbReference>
<comment type="caution">
    <text evidence="5">The sequence shown here is derived from an EMBL/GenBank/DDBJ whole genome shotgun (WGS) entry which is preliminary data.</text>
</comment>
<dbReference type="InterPro" id="IPR006158">
    <property type="entry name" value="Cobalamin-bd"/>
</dbReference>
<feature type="domain" description="B12-binding" evidence="4">
    <location>
        <begin position="205"/>
        <end position="323"/>
    </location>
</feature>
<dbReference type="Pfam" id="PF02607">
    <property type="entry name" value="B12-binding_2"/>
    <property type="match status" value="1"/>
</dbReference>
<name>A0ABV4R2J6_9ACTN</name>
<dbReference type="InterPro" id="IPR003759">
    <property type="entry name" value="Cbl-bd_cap"/>
</dbReference>
<accession>A0ABV4R2J6</accession>
<dbReference type="PROSITE" id="PS51332">
    <property type="entry name" value="B12_BINDING"/>
    <property type="match status" value="1"/>
</dbReference>
<sequence length="323" mass="33392">MNRTLGYAIDGRDMGGPPDREAGLSVGAVAQRLGVAASTLRTWDRRYGIGPTRRSTGAHRRYTPADIARLEVMHRLLLSGAPPGEAARVALDAPPGGPPLPRGHGAGGNRVPVGAATRGPEGAEVRGLARAAMALDGPAMGDAVRTALGRDGVVRAWNELFVPVLEGIGRRYAASGDCVDVEHLLSAVLLGRLAEVPPPVRPRNARPVLLACAPEEQHSLPVHALAAALAEAGIAATLLGARVPEPALAAAIRRTGPNAVFVWSQTAETGAPARLGALPASRPPYRLVVGGPGWARDRLPASVTPVASLDEAVAELTSMYGRP</sequence>
<reference evidence="5 6" key="1">
    <citation type="submission" date="2023-11" db="EMBL/GenBank/DDBJ databases">
        <title>Actinomadura monticuli sp. nov., isolated from volcanic ash.</title>
        <authorList>
            <person name="Lee S.D."/>
            <person name="Yang H."/>
            <person name="Kim I.S."/>
        </authorList>
    </citation>
    <scope>NUCLEOTIDE SEQUENCE [LARGE SCALE GENOMIC DNA]</scope>
    <source>
        <strain evidence="5 6">DSM 45346</strain>
    </source>
</reference>
<dbReference type="InterPro" id="IPR009061">
    <property type="entry name" value="DNA-bd_dom_put_sf"/>
</dbReference>
<evidence type="ECO:0000259" key="3">
    <source>
        <dbReference type="PROSITE" id="PS50937"/>
    </source>
</evidence>
<dbReference type="EMBL" id="JAXCEH010000016">
    <property type="protein sequence ID" value="MFA1556609.1"/>
    <property type="molecule type" value="Genomic_DNA"/>
</dbReference>
<organism evidence="5 6">
    <name type="scientific">Actinomadura chokoriensis</name>
    <dbReference type="NCBI Taxonomy" id="454156"/>
    <lineage>
        <taxon>Bacteria</taxon>
        <taxon>Bacillati</taxon>
        <taxon>Actinomycetota</taxon>
        <taxon>Actinomycetes</taxon>
        <taxon>Streptosporangiales</taxon>
        <taxon>Thermomonosporaceae</taxon>
        <taxon>Actinomadura</taxon>
    </lineage>
</organism>
<evidence type="ECO:0000259" key="4">
    <source>
        <dbReference type="PROSITE" id="PS51332"/>
    </source>
</evidence>
<keyword evidence="1" id="KW-0238">DNA-binding</keyword>
<dbReference type="Pfam" id="PF02310">
    <property type="entry name" value="B12-binding"/>
    <property type="match status" value="1"/>
</dbReference>
<evidence type="ECO:0000313" key="6">
    <source>
        <dbReference type="Proteomes" id="UP001569904"/>
    </source>
</evidence>
<dbReference type="Gene3D" id="3.40.50.280">
    <property type="entry name" value="Cobalamin-binding domain"/>
    <property type="match status" value="1"/>
</dbReference>
<evidence type="ECO:0000313" key="5">
    <source>
        <dbReference type="EMBL" id="MFA1556609.1"/>
    </source>
</evidence>
<keyword evidence="6" id="KW-1185">Reference proteome</keyword>
<dbReference type="InterPro" id="IPR036724">
    <property type="entry name" value="Cobalamin-bd_sf"/>
</dbReference>
<protein>
    <submittedName>
        <fullName evidence="5">MerR family transcriptional regulator</fullName>
    </submittedName>
</protein>
<dbReference type="PANTHER" id="PTHR30204:SF97">
    <property type="entry name" value="MERR FAMILY REGULATORY PROTEIN"/>
    <property type="match status" value="1"/>
</dbReference>
<feature type="domain" description="HTH merR-type" evidence="3">
    <location>
        <begin position="23"/>
        <end position="92"/>
    </location>
</feature>
<dbReference type="Gene3D" id="1.10.1240.10">
    <property type="entry name" value="Methionine synthase domain"/>
    <property type="match status" value="1"/>
</dbReference>
<dbReference type="InterPro" id="IPR036594">
    <property type="entry name" value="Meth_synthase_dom"/>
</dbReference>
<dbReference type="SMART" id="SM00422">
    <property type="entry name" value="HTH_MERR"/>
    <property type="match status" value="1"/>
</dbReference>